<name>A0AAJ0BWW9_9PEZI</name>
<comment type="caution">
    <text evidence="3">The sequence shown here is derived from an EMBL/GenBank/DDBJ whole genome shotgun (WGS) entry which is preliminary data.</text>
</comment>
<dbReference type="PANTHER" id="PTHR12110">
    <property type="entry name" value="HYDROXYPYRUVATE ISOMERASE"/>
    <property type="match status" value="1"/>
</dbReference>
<organism evidence="3 4">
    <name type="scientific">Phialemonium atrogriseum</name>
    <dbReference type="NCBI Taxonomy" id="1093897"/>
    <lineage>
        <taxon>Eukaryota</taxon>
        <taxon>Fungi</taxon>
        <taxon>Dikarya</taxon>
        <taxon>Ascomycota</taxon>
        <taxon>Pezizomycotina</taxon>
        <taxon>Sordariomycetes</taxon>
        <taxon>Sordariomycetidae</taxon>
        <taxon>Cephalothecales</taxon>
        <taxon>Cephalothecaceae</taxon>
        <taxon>Phialemonium</taxon>
    </lineage>
</organism>
<evidence type="ECO:0000313" key="3">
    <source>
        <dbReference type="EMBL" id="KAK1765452.1"/>
    </source>
</evidence>
<proteinExistence type="predicted"/>
<dbReference type="Proteomes" id="UP001244011">
    <property type="component" value="Unassembled WGS sequence"/>
</dbReference>
<dbReference type="AlphaFoldDB" id="A0AAJ0BWW9"/>
<evidence type="ECO:0000313" key="4">
    <source>
        <dbReference type="Proteomes" id="UP001244011"/>
    </source>
</evidence>
<feature type="domain" description="Xylose isomerase-like TIM barrel" evidence="2">
    <location>
        <begin position="26"/>
        <end position="325"/>
    </location>
</feature>
<evidence type="ECO:0000256" key="1">
    <source>
        <dbReference type="SAM" id="MobiDB-lite"/>
    </source>
</evidence>
<reference evidence="3" key="1">
    <citation type="submission" date="2023-06" db="EMBL/GenBank/DDBJ databases">
        <title>Genome-scale phylogeny and comparative genomics of the fungal order Sordariales.</title>
        <authorList>
            <consortium name="Lawrence Berkeley National Laboratory"/>
            <person name="Hensen N."/>
            <person name="Bonometti L."/>
            <person name="Westerberg I."/>
            <person name="Brannstrom I.O."/>
            <person name="Guillou S."/>
            <person name="Cros-Aarteil S."/>
            <person name="Calhoun S."/>
            <person name="Haridas S."/>
            <person name="Kuo A."/>
            <person name="Mondo S."/>
            <person name="Pangilinan J."/>
            <person name="Riley R."/>
            <person name="Labutti K."/>
            <person name="Andreopoulos B."/>
            <person name="Lipzen A."/>
            <person name="Chen C."/>
            <person name="Yanf M."/>
            <person name="Daum C."/>
            <person name="Ng V."/>
            <person name="Clum A."/>
            <person name="Steindorff A."/>
            <person name="Ohm R."/>
            <person name="Martin F."/>
            <person name="Silar P."/>
            <person name="Natvig D."/>
            <person name="Lalanne C."/>
            <person name="Gautier V."/>
            <person name="Ament-Velasquez S.L."/>
            <person name="Kruys A."/>
            <person name="Hutchinson M.I."/>
            <person name="Powell A.J."/>
            <person name="Barry K."/>
            <person name="Miller A.N."/>
            <person name="Grigoriev I.V."/>
            <person name="Debuchy R."/>
            <person name="Gladieux P."/>
            <person name="Thoren M.H."/>
            <person name="Johannesson H."/>
        </authorList>
    </citation>
    <scope>NUCLEOTIDE SEQUENCE</scope>
    <source>
        <strain evidence="3">8032-3</strain>
    </source>
</reference>
<evidence type="ECO:0000259" key="2">
    <source>
        <dbReference type="Pfam" id="PF01261"/>
    </source>
</evidence>
<dbReference type="InterPro" id="IPR036237">
    <property type="entry name" value="Xyl_isomerase-like_sf"/>
</dbReference>
<accession>A0AAJ0BWW9</accession>
<dbReference type="GeneID" id="85314817"/>
<sequence>MPCRLAISSMSLGRCYAGHSLSHKLDMAQKYGYKGIELFYEDLADLAKSLSPDGSSAQPSAAAQLAAAHNIRHMCDSRGLEVVCLQPFLNYDGLVDRNEHQRYLKRLALWIKLAQVLGTDIIQIPSNFLPAEQVTDNLDLIVADLCQVADIGLQQSPPIRFAYESLSWATRVDVWERCWEVVQKVDRPNFGMCLDTFNIAARIYADPASPTGRVPGAEEEVRKSMERLVARVDVSKVFYVQVVDGERLRQPLVKGHAFYDAEQPARMSWSRNCRLFYGEKGGYLPVREIASAFFHGLGFDGWVSLELFNRRMSDDGAEVPEELAWRGAVSWNKLVEDLGLECAPSTMISASLLLLDLQVPGRKLESGSIPEGAQATDDGDGLVAEVAVVPPGLPGVDVGHVHLDEGDGDAEQGVADHDARVRQASRVDDDGGDPVPAGRARVRPQAGGRLDAVDDGAVVVRLEGLELESQVVGLLPRLRLDVGEGG</sequence>
<dbReference type="EMBL" id="MU839015">
    <property type="protein sequence ID" value="KAK1765452.1"/>
    <property type="molecule type" value="Genomic_DNA"/>
</dbReference>
<dbReference type="InterPro" id="IPR050312">
    <property type="entry name" value="IolE/XylAMocC-like"/>
</dbReference>
<dbReference type="PANTHER" id="PTHR12110:SF21">
    <property type="entry name" value="XYLOSE ISOMERASE-LIKE TIM BARREL DOMAIN-CONTAINING PROTEIN"/>
    <property type="match status" value="1"/>
</dbReference>
<dbReference type="RefSeq" id="XP_060281665.1">
    <property type="nucleotide sequence ID" value="XM_060431630.1"/>
</dbReference>
<dbReference type="Gene3D" id="3.20.20.150">
    <property type="entry name" value="Divalent-metal-dependent TIM barrel enzymes"/>
    <property type="match status" value="1"/>
</dbReference>
<dbReference type="InterPro" id="IPR013022">
    <property type="entry name" value="Xyl_isomerase-like_TIM-brl"/>
</dbReference>
<keyword evidence="4" id="KW-1185">Reference proteome</keyword>
<protein>
    <submittedName>
        <fullName evidence="3">3-dehydroshikimate dehydratase</fullName>
    </submittedName>
</protein>
<dbReference type="SUPFAM" id="SSF51658">
    <property type="entry name" value="Xylose isomerase-like"/>
    <property type="match status" value="1"/>
</dbReference>
<gene>
    <name evidence="3" type="ORF">QBC33DRAFT_590967</name>
</gene>
<feature type="region of interest" description="Disordered" evidence="1">
    <location>
        <begin position="424"/>
        <end position="447"/>
    </location>
</feature>
<dbReference type="Pfam" id="PF01261">
    <property type="entry name" value="AP_endonuc_2"/>
    <property type="match status" value="1"/>
</dbReference>